<evidence type="ECO:0000256" key="1">
    <source>
        <dbReference type="ARBA" id="ARBA00009865"/>
    </source>
</evidence>
<comment type="caution">
    <text evidence="8">The sequence shown here is derived from an EMBL/GenBank/DDBJ whole genome shotgun (WGS) entry which is preliminary data.</text>
</comment>
<evidence type="ECO:0000313" key="8">
    <source>
        <dbReference type="EMBL" id="MFN2975577.1"/>
    </source>
</evidence>
<accession>A0ABW9KKF6</accession>
<name>A0ABW9KKF6_9BACT</name>
<comment type="similarity">
    <text evidence="1 5">Belongs to the glycosyl hydrolase 43 family.</text>
</comment>
<evidence type="ECO:0000256" key="4">
    <source>
        <dbReference type="ARBA" id="ARBA00023295"/>
    </source>
</evidence>
<feature type="signal peptide" evidence="7">
    <location>
        <begin position="1"/>
        <end position="24"/>
    </location>
</feature>
<dbReference type="Gene3D" id="2.115.10.20">
    <property type="entry name" value="Glycosyl hydrolase domain, family 43"/>
    <property type="match status" value="1"/>
</dbReference>
<dbReference type="EMBL" id="JBJYXY010000001">
    <property type="protein sequence ID" value="MFN2975577.1"/>
    <property type="molecule type" value="Genomic_DNA"/>
</dbReference>
<evidence type="ECO:0000256" key="5">
    <source>
        <dbReference type="RuleBase" id="RU361187"/>
    </source>
</evidence>
<dbReference type="Pfam" id="PF04616">
    <property type="entry name" value="Glyco_hydro_43"/>
    <property type="match status" value="1"/>
</dbReference>
<gene>
    <name evidence="8" type="ORF">ACK2TP_07365</name>
</gene>
<dbReference type="CDD" id="cd18820">
    <property type="entry name" value="GH43_LbAraf43-like"/>
    <property type="match status" value="1"/>
</dbReference>
<proteinExistence type="inferred from homology"/>
<protein>
    <submittedName>
        <fullName evidence="8">Glycoside hydrolase family 43 protein</fullName>
    </submittedName>
</protein>
<evidence type="ECO:0000256" key="7">
    <source>
        <dbReference type="SAM" id="SignalP"/>
    </source>
</evidence>
<evidence type="ECO:0000313" key="9">
    <source>
        <dbReference type="Proteomes" id="UP001634747"/>
    </source>
</evidence>
<feature type="chain" id="PRO_5045421014" evidence="7">
    <location>
        <begin position="25"/>
        <end position="362"/>
    </location>
</feature>
<dbReference type="PANTHER" id="PTHR43817">
    <property type="entry name" value="GLYCOSYL HYDROLASE"/>
    <property type="match status" value="1"/>
</dbReference>
<sequence>MIARFGFWLRTAVLVSCAVVSAQCAPPGLLAQTASAASDTFTNPLLPHGADPWVTQYRGTYFYTQTTGRNLTLWATRDMTDLAHAVHRVVWTPPADGPTSRDIWAPELHRLDGRWYLYFAADSGRNETHRLFVLENASDDPLSGSWQMKGQVTDSTNKWAIDATVAEIDGQKYLLWAGWPGDSNGEQDIYIAHLKNPWTVDSERVRLSRPEYPWEQVGDLLSDPALPHVDVNEGPEILQHGDDIFLTYSASGCWTDYYALGLLQARRGSNLLDPKSWTKLDHFVFRMDKSAGVFGTGHNSFFRSPDGKQDWLLYHANDASGEGCGGQRSPRAQPFTWDSNGLPVFGSPVPTSQPLPKPSHTQ</sequence>
<keyword evidence="4 5" id="KW-0326">Glycosidase</keyword>
<dbReference type="InterPro" id="IPR023296">
    <property type="entry name" value="Glyco_hydro_beta-prop_sf"/>
</dbReference>
<dbReference type="SUPFAM" id="SSF75005">
    <property type="entry name" value="Arabinanase/levansucrase/invertase"/>
    <property type="match status" value="1"/>
</dbReference>
<keyword evidence="3 5" id="KW-0378">Hydrolase</keyword>
<dbReference type="Proteomes" id="UP001634747">
    <property type="component" value="Unassembled WGS sequence"/>
</dbReference>
<dbReference type="GO" id="GO:0016787">
    <property type="term" value="F:hydrolase activity"/>
    <property type="evidence" value="ECO:0007669"/>
    <property type="project" value="UniProtKB-KW"/>
</dbReference>
<evidence type="ECO:0000256" key="6">
    <source>
        <dbReference type="SAM" id="MobiDB-lite"/>
    </source>
</evidence>
<keyword evidence="2 7" id="KW-0732">Signal</keyword>
<organism evidence="8 9">
    <name type="scientific">Terriglobus aquaticus</name>
    <dbReference type="NCBI Taxonomy" id="940139"/>
    <lineage>
        <taxon>Bacteria</taxon>
        <taxon>Pseudomonadati</taxon>
        <taxon>Acidobacteriota</taxon>
        <taxon>Terriglobia</taxon>
        <taxon>Terriglobales</taxon>
        <taxon>Acidobacteriaceae</taxon>
        <taxon>Terriglobus</taxon>
    </lineage>
</organism>
<dbReference type="InterPro" id="IPR006710">
    <property type="entry name" value="Glyco_hydro_43"/>
</dbReference>
<feature type="region of interest" description="Disordered" evidence="6">
    <location>
        <begin position="322"/>
        <end position="362"/>
    </location>
</feature>
<dbReference type="InterPro" id="IPR016828">
    <property type="entry name" value="Alpha-L-arabinofuranosidase"/>
</dbReference>
<dbReference type="PANTHER" id="PTHR43817:SF1">
    <property type="entry name" value="HYDROLASE, FAMILY 43, PUTATIVE (AFU_ORTHOLOGUE AFUA_3G01660)-RELATED"/>
    <property type="match status" value="1"/>
</dbReference>
<dbReference type="RefSeq" id="WP_263412900.1">
    <property type="nucleotide sequence ID" value="NZ_BAABBH010000001.1"/>
</dbReference>
<reference evidence="8 9" key="1">
    <citation type="submission" date="2024-12" db="EMBL/GenBank/DDBJ databases">
        <authorList>
            <person name="Lee Y."/>
        </authorList>
    </citation>
    <scope>NUCLEOTIDE SEQUENCE [LARGE SCALE GENOMIC DNA]</scope>
    <source>
        <strain evidence="8 9">03SUJ4</strain>
    </source>
</reference>
<evidence type="ECO:0000256" key="2">
    <source>
        <dbReference type="ARBA" id="ARBA00022729"/>
    </source>
</evidence>
<evidence type="ECO:0000256" key="3">
    <source>
        <dbReference type="ARBA" id="ARBA00022801"/>
    </source>
</evidence>
<dbReference type="PIRSF" id="PIRSF025414">
    <property type="entry name" value="Alpha-L-arabinofuranosidase"/>
    <property type="match status" value="1"/>
</dbReference>
<keyword evidence="9" id="KW-1185">Reference proteome</keyword>
<feature type="compositionally biased region" description="Pro residues" evidence="6">
    <location>
        <begin position="351"/>
        <end position="362"/>
    </location>
</feature>